<proteinExistence type="predicted"/>
<protein>
    <submittedName>
        <fullName evidence="1">Tfp pilus assembly protein PilE Cell motility and secretion Intracellular trafficking and secretion</fullName>
    </submittedName>
</protein>
<dbReference type="EMBL" id="APKE01000028">
    <property type="protein sequence ID" value="KAF0675196.1"/>
    <property type="molecule type" value="Genomic_DNA"/>
</dbReference>
<dbReference type="Proteomes" id="UP000698242">
    <property type="component" value="Unassembled WGS sequence"/>
</dbReference>
<keyword evidence="2" id="KW-1185">Reference proteome</keyword>
<name>A0A921TCJ1_9RHOB</name>
<dbReference type="AlphaFoldDB" id="A0A921TCJ1"/>
<gene>
    <name evidence="1" type="ORF">PMES_02459</name>
</gene>
<dbReference type="RefSeq" id="WP_268892419.1">
    <property type="nucleotide sequence ID" value="NZ_APKE01000028.1"/>
</dbReference>
<organism evidence="1 2">
    <name type="scientific">Profundibacterium mesophilum KAUST100406-0324</name>
    <dbReference type="NCBI Taxonomy" id="1037889"/>
    <lineage>
        <taxon>Bacteria</taxon>
        <taxon>Pseudomonadati</taxon>
        <taxon>Pseudomonadota</taxon>
        <taxon>Alphaproteobacteria</taxon>
        <taxon>Rhodobacterales</taxon>
        <taxon>Roseobacteraceae</taxon>
        <taxon>Profundibacterium</taxon>
    </lineage>
</organism>
<sequence length="44" mass="4940">MFRLIKLLLFLAIVGFLALVAYAYLGDLEPDRSEVVQPVTLDES</sequence>
<comment type="caution">
    <text evidence="1">The sequence shown here is derived from an EMBL/GenBank/DDBJ whole genome shotgun (WGS) entry which is preliminary data.</text>
</comment>
<accession>A0A921TCJ1</accession>
<evidence type="ECO:0000313" key="1">
    <source>
        <dbReference type="EMBL" id="KAF0675196.1"/>
    </source>
</evidence>
<reference evidence="1" key="1">
    <citation type="submission" date="2013-03" db="EMBL/GenBank/DDBJ databases">
        <title>Genome Sequence of the Profundibacterium mesophilum strain KAUST100406-0324T from Red Sea, a novel genus in the family Rhodobacteraceae.</title>
        <authorList>
            <person name="Essack M."/>
            <person name="Alam I."/>
            <person name="Lafi F."/>
            <person name="Alawi W."/>
            <person name="Kamanu F."/>
            <person name="Al-Suwailem A."/>
            <person name="Lee O.O."/>
            <person name="Xu Y."/>
            <person name="Bajic V."/>
            <person name="Qian P.-Y."/>
            <person name="Archer J."/>
        </authorList>
    </citation>
    <scope>NUCLEOTIDE SEQUENCE</scope>
    <source>
        <strain evidence="1">KAUST100406-0324</strain>
    </source>
</reference>
<evidence type="ECO:0000313" key="2">
    <source>
        <dbReference type="Proteomes" id="UP000698242"/>
    </source>
</evidence>